<dbReference type="Proteomes" id="UP000241690">
    <property type="component" value="Unassembled WGS sequence"/>
</dbReference>
<feature type="non-terminal residue" evidence="2">
    <location>
        <position position="1"/>
    </location>
</feature>
<dbReference type="RefSeq" id="XP_024767869.1">
    <property type="nucleotide sequence ID" value="XM_024911246.1"/>
</dbReference>
<protein>
    <submittedName>
        <fullName evidence="2">Uncharacterized protein</fullName>
    </submittedName>
</protein>
<proteinExistence type="predicted"/>
<gene>
    <name evidence="2" type="ORF">M431DRAFT_100727</name>
</gene>
<dbReference type="AlphaFoldDB" id="A0A2T3ZTQ6"/>
<dbReference type="EMBL" id="KZ679702">
    <property type="protein sequence ID" value="PTB48192.1"/>
    <property type="molecule type" value="Genomic_DNA"/>
</dbReference>
<organism evidence="2 3">
    <name type="scientific">Trichoderma harzianum CBS 226.95</name>
    <dbReference type="NCBI Taxonomy" id="983964"/>
    <lineage>
        <taxon>Eukaryota</taxon>
        <taxon>Fungi</taxon>
        <taxon>Dikarya</taxon>
        <taxon>Ascomycota</taxon>
        <taxon>Pezizomycotina</taxon>
        <taxon>Sordariomycetes</taxon>
        <taxon>Hypocreomycetidae</taxon>
        <taxon>Hypocreales</taxon>
        <taxon>Hypocreaceae</taxon>
        <taxon>Trichoderma</taxon>
    </lineage>
</organism>
<evidence type="ECO:0000313" key="3">
    <source>
        <dbReference type="Proteomes" id="UP000241690"/>
    </source>
</evidence>
<reference evidence="2 3" key="1">
    <citation type="submission" date="2016-07" db="EMBL/GenBank/DDBJ databases">
        <title>Multiple horizontal gene transfer events from other fungi enriched the ability of initially mycotrophic Trichoderma (Ascomycota) to feed on dead plant biomass.</title>
        <authorList>
            <consortium name="DOE Joint Genome Institute"/>
            <person name="Aerts A."/>
            <person name="Atanasova L."/>
            <person name="Chenthamara K."/>
            <person name="Zhang J."/>
            <person name="Grujic M."/>
            <person name="Henrissat B."/>
            <person name="Kuo A."/>
            <person name="Salamov A."/>
            <person name="Lipzen A."/>
            <person name="Labutti K."/>
            <person name="Barry K."/>
            <person name="Miao Y."/>
            <person name="Rahimi M.J."/>
            <person name="Shen Q."/>
            <person name="Grigoriev I.V."/>
            <person name="Kubicek C.P."/>
            <person name="Druzhinina I.S."/>
        </authorList>
    </citation>
    <scope>NUCLEOTIDE SEQUENCE [LARGE SCALE GENOMIC DNA]</scope>
    <source>
        <strain evidence="2 3">CBS 226.95</strain>
    </source>
</reference>
<evidence type="ECO:0000256" key="1">
    <source>
        <dbReference type="SAM" id="Coils"/>
    </source>
</evidence>
<accession>A0A2T3ZTQ6</accession>
<dbReference type="GeneID" id="36619805"/>
<evidence type="ECO:0000313" key="2">
    <source>
        <dbReference type="EMBL" id="PTB48192.1"/>
    </source>
</evidence>
<sequence length="78" mass="9269">LAYNSTESESTGKSPFFLNYRFKPEAYRPLRQGEDIEKAIIKAEDIIELHDELRRQLKFIRQRIIKYADKNRIKGPTL</sequence>
<keyword evidence="3" id="KW-1185">Reference proteome</keyword>
<keyword evidence="1" id="KW-0175">Coiled coil</keyword>
<name>A0A2T3ZTQ6_TRIHA</name>
<feature type="coiled-coil region" evidence="1">
    <location>
        <begin position="36"/>
        <end position="70"/>
    </location>
</feature>
<dbReference type="STRING" id="983964.A0A2T3ZTQ6"/>